<reference evidence="1 2" key="1">
    <citation type="submission" date="2024-09" db="EMBL/GenBank/DDBJ databases">
        <authorList>
            <person name="Sun Q."/>
            <person name="Mori K."/>
        </authorList>
    </citation>
    <scope>NUCLEOTIDE SEQUENCE [LARGE SCALE GENOMIC DNA]</scope>
    <source>
        <strain evidence="1 2">NCAIM B.02481</strain>
    </source>
</reference>
<accession>A0ABV6QC40</accession>
<name>A0ABV6QC40_9FLAO</name>
<evidence type="ECO:0000313" key="1">
    <source>
        <dbReference type="EMBL" id="MFC0605859.1"/>
    </source>
</evidence>
<protein>
    <submittedName>
        <fullName evidence="1">Uncharacterized protein</fullName>
    </submittedName>
</protein>
<dbReference type="EMBL" id="JBHLTQ010000016">
    <property type="protein sequence ID" value="MFC0605859.1"/>
    <property type="molecule type" value="Genomic_DNA"/>
</dbReference>
<comment type="caution">
    <text evidence="1">The sequence shown here is derived from an EMBL/GenBank/DDBJ whole genome shotgun (WGS) entry which is preliminary data.</text>
</comment>
<keyword evidence="2" id="KW-1185">Reference proteome</keyword>
<dbReference type="RefSeq" id="WP_386065237.1">
    <property type="nucleotide sequence ID" value="NZ_JBHLTQ010000016.1"/>
</dbReference>
<sequence>MNSKATDFLFGCKNLYFQGIHPFDFSLSDSHEYKAIVELGKEKIKEIGIQSFAEFVMESQYRIGIWSSFITLEFGKPDRNEILNISGTETIFSACLEKIEQNEINELPTDIIENKNNWIRKIKTCYNNV</sequence>
<evidence type="ECO:0000313" key="2">
    <source>
        <dbReference type="Proteomes" id="UP001589832"/>
    </source>
</evidence>
<gene>
    <name evidence="1" type="ORF">ACFFGA_14955</name>
</gene>
<organism evidence="1 2">
    <name type="scientific">Winogradskyella pulchriflava</name>
    <dbReference type="NCBI Taxonomy" id="1110688"/>
    <lineage>
        <taxon>Bacteria</taxon>
        <taxon>Pseudomonadati</taxon>
        <taxon>Bacteroidota</taxon>
        <taxon>Flavobacteriia</taxon>
        <taxon>Flavobacteriales</taxon>
        <taxon>Flavobacteriaceae</taxon>
        <taxon>Winogradskyella</taxon>
    </lineage>
</organism>
<proteinExistence type="predicted"/>
<dbReference type="Proteomes" id="UP001589832">
    <property type="component" value="Unassembled WGS sequence"/>
</dbReference>